<proteinExistence type="predicted"/>
<dbReference type="GO" id="GO:0060294">
    <property type="term" value="P:cilium movement involved in cell motility"/>
    <property type="evidence" value="ECO:0007669"/>
    <property type="project" value="InterPro"/>
</dbReference>
<gene>
    <name evidence="2" type="ORF">EGYM00392_LOCUS10431</name>
</gene>
<dbReference type="SUPFAM" id="SSF48452">
    <property type="entry name" value="TPR-like"/>
    <property type="match status" value="1"/>
</dbReference>
<feature type="region of interest" description="Disordered" evidence="1">
    <location>
        <begin position="763"/>
        <end position="818"/>
    </location>
</feature>
<accession>A0A7S1I3D9</accession>
<dbReference type="InterPro" id="IPR011990">
    <property type="entry name" value="TPR-like_helical_dom_sf"/>
</dbReference>
<dbReference type="EMBL" id="HBGA01028139">
    <property type="protein sequence ID" value="CAD8999359.1"/>
    <property type="molecule type" value="Transcribed_RNA"/>
</dbReference>
<evidence type="ECO:0008006" key="3">
    <source>
        <dbReference type="Google" id="ProtNLM"/>
    </source>
</evidence>
<feature type="region of interest" description="Disordered" evidence="1">
    <location>
        <begin position="908"/>
        <end position="941"/>
    </location>
</feature>
<evidence type="ECO:0000313" key="2">
    <source>
        <dbReference type="EMBL" id="CAD8999359.1"/>
    </source>
</evidence>
<feature type="compositionally biased region" description="Basic and acidic residues" evidence="1">
    <location>
        <begin position="197"/>
        <end position="206"/>
    </location>
</feature>
<feature type="compositionally biased region" description="Basic and acidic residues" evidence="1">
    <location>
        <begin position="927"/>
        <end position="941"/>
    </location>
</feature>
<protein>
    <recommendedName>
        <fullName evidence="3">CHAT domain-containing protein</fullName>
    </recommendedName>
</protein>
<name>A0A7S1I3D9_9EUGL</name>
<dbReference type="PANTHER" id="PTHR15977">
    <property type="entry name" value="CILIA- AND FLAGELLA-ASSOCIATED PROTEIN 46"/>
    <property type="match status" value="1"/>
</dbReference>
<feature type="region of interest" description="Disordered" evidence="1">
    <location>
        <begin position="46"/>
        <end position="124"/>
    </location>
</feature>
<feature type="compositionally biased region" description="Low complexity" evidence="1">
    <location>
        <begin position="51"/>
        <end position="85"/>
    </location>
</feature>
<reference evidence="2" key="1">
    <citation type="submission" date="2021-01" db="EMBL/GenBank/DDBJ databases">
        <authorList>
            <person name="Corre E."/>
            <person name="Pelletier E."/>
            <person name="Niang G."/>
            <person name="Scheremetjew M."/>
            <person name="Finn R."/>
            <person name="Kale V."/>
            <person name="Holt S."/>
            <person name="Cochrane G."/>
            <person name="Meng A."/>
            <person name="Brown T."/>
            <person name="Cohen L."/>
        </authorList>
    </citation>
    <scope>NUCLEOTIDE SEQUENCE</scope>
    <source>
        <strain evidence="2">NIES-381</strain>
    </source>
</reference>
<feature type="compositionally biased region" description="Acidic residues" evidence="1">
    <location>
        <begin position="791"/>
        <end position="817"/>
    </location>
</feature>
<feature type="region of interest" description="Disordered" evidence="1">
    <location>
        <begin position="197"/>
        <end position="228"/>
    </location>
</feature>
<evidence type="ECO:0000256" key="1">
    <source>
        <dbReference type="SAM" id="MobiDB-lite"/>
    </source>
</evidence>
<dbReference type="InterPro" id="IPR039586">
    <property type="entry name" value="CFAP46"/>
</dbReference>
<feature type="compositionally biased region" description="Low complexity" evidence="1">
    <location>
        <begin position="94"/>
        <end position="111"/>
    </location>
</feature>
<organism evidence="2">
    <name type="scientific">Eutreptiella gymnastica</name>
    <dbReference type="NCBI Taxonomy" id="73025"/>
    <lineage>
        <taxon>Eukaryota</taxon>
        <taxon>Discoba</taxon>
        <taxon>Euglenozoa</taxon>
        <taxon>Euglenida</taxon>
        <taxon>Spirocuta</taxon>
        <taxon>Euglenophyceae</taxon>
        <taxon>Eutreptiales</taxon>
        <taxon>Eutreptiaceae</taxon>
        <taxon>Eutreptiella</taxon>
    </lineage>
</organism>
<dbReference type="PANTHER" id="PTHR15977:SF15">
    <property type="entry name" value="CILIA- AND FLAGELLA-ASSOCIATED PROTEIN 46"/>
    <property type="match status" value="1"/>
</dbReference>
<sequence length="1490" mass="164531">MFAVWLFVSGYPLQDALDHLYSASDILADLIDMGGLDGGLDDGRSVVSGKSGASGMRSLRSGRSGRSKAGSSRGSALGSRQGSRRPQSAGRPMSASRRSGTARTAASSRGTGKTGRSEFGDTAGGPVAVKQLELLARIYTMLATLCGPASAERTENLLLAHDSYMEIWRVSAQALNKRLQDAQERVRLAEEKRRMAESMSVEDVKKMKGKPAVTKPSAADRNQPPAEKVDKADIEGLEPVVLPDTLQGWAGFAVGDQIVKLYAKYPKMDLGINPKTLPNAEFSLFFLQECIHMLHDQWLHLHTLPLQGLMDLVAKSCLPKNLPQPQTLLSLVSLRIASYHSMLGASEAADLHMPPADALAIKEEDRGDFVERIKQMQEHPPVFLKGSQHPYAKTVVFRNSLSMRDLWIQQAEVLLQIGRFSLARALLQEALLHARAWKDPGDHATCLYHLARLAHKDGKVAEAERLVAMCITVQKDAQFDLETYVRVMGFQAALALESESLEKVFACEEQIDSAMEHAASAIEGTSPAPDTGLALVGRLRHAKDLFNVQLLESIVAYYEREMPGTPIPDFYLGKMRQLLAETKERLQASPILHCRCLLVQYRLEKYVSRLDWSANCELLAFKPQLMRESLLLQQQKALAQQVLLEDAIPLGALTTSSVRLLFPAQTMLAEIELELASNVLWRVEVHHVERRLYALEAMPVPDFPVMEGREELLPRLMEFFRLTDQQKARRDKAIRDQEKLERQKQKKKLWQQQQREQAELLAQQAAADGKDKKKGGKKDEKGAEATVAPEAEPEPEIDPEDEISEGELTDESDEERLEAERRRVWLEGQPEEERVAEVPSLNMAMQAAGAALSMATDLFLYPNCCSTLARCLRVTFECKAVDQELRTLVDGSSPTVVHEAWNQPPDLAAAASAPAEDAKGKKPPPKGAKDAKGAKGGAKDAVERPPVDLALLRIPADVTRGNPQVPYLQQAVNHLQTGLERISDLTEYDVACELALELAKCYVHHNVAVAGRWVALAQAFQHGHDSLQQFRSVWDKNSREAAHVRQLQALRNSLGQPLQSEAYGKVREMLVRDSDTYRTLLVPTDTYTHGNILRLGEGIPAGVYCLVLFQSTAHKHFYATLLGPGGAVVCTARALVNRELLDGLIMDVDEWDQERESACTTDGQQGVDYWDSLEERFADVLLPQMVELLAPLLDAEILPFLLNSPESSLVLLPSHPLHSLPLEAYPGLEALACVSRDFSLHLHMQRYDWVAAQVEKFALPANLSYIVDPFNEAQALTDAVDGRVPKGSALGLTGAEHRPSAHEWQRVLQTPAHMVFMYTGVGRMESAVALGPLASLGLGHIRCGIVLDRSMNEAGSRRQAKHDLTILPRKRALARPERIANMFSCRRMGGIVVNLYNTHVKTNTLVTGMLLGFLEKSLPFHEPLHEHLHRDHAPTGDPLEETTAAVGAKGAKPDKGKAAKGDVVDPNIGAVHALCKSDRFNTVIYGLPVY</sequence>
<dbReference type="Gene3D" id="1.25.40.10">
    <property type="entry name" value="Tetratricopeptide repeat domain"/>
    <property type="match status" value="1"/>
</dbReference>
<dbReference type="GO" id="GO:0035082">
    <property type="term" value="P:axoneme assembly"/>
    <property type="evidence" value="ECO:0007669"/>
    <property type="project" value="InterPro"/>
</dbReference>